<protein>
    <submittedName>
        <fullName evidence="1">Uncharacterized protein</fullName>
    </submittedName>
</protein>
<proteinExistence type="predicted"/>
<organism evidence="1 2">
    <name type="scientific">Arctium lappa</name>
    <name type="common">Greater burdock</name>
    <name type="synonym">Lappa major</name>
    <dbReference type="NCBI Taxonomy" id="4217"/>
    <lineage>
        <taxon>Eukaryota</taxon>
        <taxon>Viridiplantae</taxon>
        <taxon>Streptophyta</taxon>
        <taxon>Embryophyta</taxon>
        <taxon>Tracheophyta</taxon>
        <taxon>Spermatophyta</taxon>
        <taxon>Magnoliopsida</taxon>
        <taxon>eudicotyledons</taxon>
        <taxon>Gunneridae</taxon>
        <taxon>Pentapetalae</taxon>
        <taxon>asterids</taxon>
        <taxon>campanulids</taxon>
        <taxon>Asterales</taxon>
        <taxon>Asteraceae</taxon>
        <taxon>Carduoideae</taxon>
        <taxon>Cardueae</taxon>
        <taxon>Arctiinae</taxon>
        <taxon>Arctium</taxon>
    </lineage>
</organism>
<keyword evidence="2" id="KW-1185">Reference proteome</keyword>
<reference evidence="1 2" key="2">
    <citation type="journal article" date="2022" name="Mol. Ecol. Resour.">
        <title>The genomes of chicory, endive, great burdock and yacon provide insights into Asteraceae paleo-polyploidization history and plant inulin production.</title>
        <authorList>
            <person name="Fan W."/>
            <person name="Wang S."/>
            <person name="Wang H."/>
            <person name="Wang A."/>
            <person name="Jiang F."/>
            <person name="Liu H."/>
            <person name="Zhao H."/>
            <person name="Xu D."/>
            <person name="Zhang Y."/>
        </authorList>
    </citation>
    <scope>NUCLEOTIDE SEQUENCE [LARGE SCALE GENOMIC DNA]</scope>
    <source>
        <strain evidence="2">cv. Niubang</strain>
    </source>
</reference>
<name>A0ACB8XHQ7_ARCLA</name>
<dbReference type="EMBL" id="CM042063">
    <property type="protein sequence ID" value="KAI3667370.1"/>
    <property type="molecule type" value="Genomic_DNA"/>
</dbReference>
<sequence>MDSDVKTVLTTDASSLPGPSSSSAVAFSSSKKLPNTCSSKMGSCKNLEDTLEVLVISAQRKGKGMLFPKGGWEFDESMIDAALRESIEEARGCEVALGLATSIVTCNINNLTVANITDLFLLFLIISEEISGQASSGWRYKSWILPGVNVNGTSSGTTKRGSPRVPVATYKVESVNKSDILLEAVQGGKYSRIVNCILAVKSSYNEWKKTGGNGTWKFGGTLKPATPSNNKHIVRKNSDPFTDSLSRKVAKVLPSRIWGDKCPKLDIVINQGPTSPLPSGIPTYTVEIVNTCTTTSHIIPYVLLMFIFHFTL</sequence>
<comment type="caution">
    <text evidence="1">The sequence shown here is derived from an EMBL/GenBank/DDBJ whole genome shotgun (WGS) entry which is preliminary data.</text>
</comment>
<dbReference type="Proteomes" id="UP001055879">
    <property type="component" value="Linkage Group LG17"/>
</dbReference>
<evidence type="ECO:0000313" key="1">
    <source>
        <dbReference type="EMBL" id="KAI3667370.1"/>
    </source>
</evidence>
<evidence type="ECO:0000313" key="2">
    <source>
        <dbReference type="Proteomes" id="UP001055879"/>
    </source>
</evidence>
<reference evidence="2" key="1">
    <citation type="journal article" date="2022" name="Mol. Ecol. Resour.">
        <title>The genomes of chicory, endive, great burdock and yacon provide insights into Asteraceae palaeo-polyploidization history and plant inulin production.</title>
        <authorList>
            <person name="Fan W."/>
            <person name="Wang S."/>
            <person name="Wang H."/>
            <person name="Wang A."/>
            <person name="Jiang F."/>
            <person name="Liu H."/>
            <person name="Zhao H."/>
            <person name="Xu D."/>
            <person name="Zhang Y."/>
        </authorList>
    </citation>
    <scope>NUCLEOTIDE SEQUENCE [LARGE SCALE GENOMIC DNA]</scope>
    <source>
        <strain evidence="2">cv. Niubang</strain>
    </source>
</reference>
<gene>
    <name evidence="1" type="ORF">L6452_42426</name>
</gene>
<accession>A0ACB8XHQ7</accession>